<feature type="transmembrane region" description="Helical" evidence="4">
    <location>
        <begin position="15"/>
        <end position="36"/>
    </location>
</feature>
<sequence>MNSTSPIPDSDNTGASLRAIAAGLCASLVGIGLARFAYTPLIPSLIEARWFSVNDVIYLGAANLLGYLAGALLGRPMARRHSAHAILRAMMLLASLAFFACAFPLSVSWFFVWRFLSGLAGGSIMVLVASTVLPHVPAQRRGLAGGAIFVGIGIGVAASGSLVPLLMQLGLRAAWLGLGSLSLLLAIISWTFWPATPPTGKPVPSKHGATPPAGTALALNTLFVQYALMAVALVPMMVFLVDYIARGMGWGTHEAAVFWVIYGLGAIAGPMLYGALADHIGPAMTGRLALLLQAVALAVMMVSRQHVVLMLATFVVGTFPPGIVPIVLGRLHQLLGHDVGAQNAAWSRATTVFALFQALAGYGYSWLFSHSGGNYHALLLTAISALLLALLADGVQKLLSRKRSPATL</sequence>
<evidence type="ECO:0000256" key="3">
    <source>
        <dbReference type="ARBA" id="ARBA00023136"/>
    </source>
</evidence>
<protein>
    <submittedName>
        <fullName evidence="6">Putative arabinose efflux permease, MFS family</fullName>
    </submittedName>
</protein>
<organism evidence="6 7">
    <name type="scientific">Janthinobacterium psychrotolerans</name>
    <dbReference type="NCBI Taxonomy" id="1747903"/>
    <lineage>
        <taxon>Bacteria</taxon>
        <taxon>Pseudomonadati</taxon>
        <taxon>Pseudomonadota</taxon>
        <taxon>Betaproteobacteria</taxon>
        <taxon>Burkholderiales</taxon>
        <taxon>Oxalobacteraceae</taxon>
        <taxon>Janthinobacterium</taxon>
    </lineage>
</organism>
<dbReference type="SUPFAM" id="SSF103473">
    <property type="entry name" value="MFS general substrate transporter"/>
    <property type="match status" value="1"/>
</dbReference>
<dbReference type="PROSITE" id="PS50850">
    <property type="entry name" value="MFS"/>
    <property type="match status" value="1"/>
</dbReference>
<feature type="transmembrane region" description="Helical" evidence="4">
    <location>
        <begin position="145"/>
        <end position="167"/>
    </location>
</feature>
<dbReference type="InterPro" id="IPR010645">
    <property type="entry name" value="MFS_4"/>
</dbReference>
<evidence type="ECO:0000256" key="4">
    <source>
        <dbReference type="SAM" id="Phobius"/>
    </source>
</evidence>
<keyword evidence="3 4" id="KW-0472">Membrane</keyword>
<feature type="transmembrane region" description="Helical" evidence="4">
    <location>
        <begin position="375"/>
        <end position="395"/>
    </location>
</feature>
<feature type="transmembrane region" description="Helical" evidence="4">
    <location>
        <begin position="173"/>
        <end position="195"/>
    </location>
</feature>
<dbReference type="InterPro" id="IPR036259">
    <property type="entry name" value="MFS_trans_sf"/>
</dbReference>
<feature type="transmembrane region" description="Helical" evidence="4">
    <location>
        <begin position="308"/>
        <end position="328"/>
    </location>
</feature>
<dbReference type="Pfam" id="PF06779">
    <property type="entry name" value="MFS_4"/>
    <property type="match status" value="1"/>
</dbReference>
<keyword evidence="1 4" id="KW-0812">Transmembrane</keyword>
<proteinExistence type="predicted"/>
<feature type="transmembrane region" description="Helical" evidence="4">
    <location>
        <begin position="56"/>
        <end position="73"/>
    </location>
</feature>
<feature type="transmembrane region" description="Helical" evidence="4">
    <location>
        <begin position="349"/>
        <end position="369"/>
    </location>
</feature>
<feature type="transmembrane region" description="Helical" evidence="4">
    <location>
        <begin position="216"/>
        <end position="244"/>
    </location>
</feature>
<reference evidence="6 7" key="1">
    <citation type="submission" date="2016-04" db="EMBL/GenBank/DDBJ databases">
        <title>Draft genome sequence of Janthinobacterium psychrotolerans sp. nov., isolated from freshwater sediments in Denmark.</title>
        <authorList>
            <person name="Gong X."/>
            <person name="Skrivergaard S."/>
            <person name="Korsgaard B.S."/>
            <person name="Schreiber L."/>
            <person name="Marshall I.P."/>
            <person name="Finster K."/>
            <person name="Schramm A."/>
        </authorList>
    </citation>
    <scope>NUCLEOTIDE SEQUENCE [LARGE SCALE GENOMIC DNA]</scope>
    <source>
        <strain evidence="6 7">S3-2</strain>
    </source>
</reference>
<accession>A0A1A7CA05</accession>
<keyword evidence="7" id="KW-1185">Reference proteome</keyword>
<dbReference type="PATRIC" id="fig|1747903.4.peg.4813"/>
<feature type="transmembrane region" description="Helical" evidence="4">
    <location>
        <begin position="111"/>
        <end position="133"/>
    </location>
</feature>
<name>A0A1A7CA05_9BURK</name>
<dbReference type="PANTHER" id="PTHR23537">
    <property type="match status" value="1"/>
</dbReference>
<dbReference type="PANTHER" id="PTHR23537:SF1">
    <property type="entry name" value="SUGAR TRANSPORTER"/>
    <property type="match status" value="1"/>
</dbReference>
<dbReference type="STRING" id="1747903.ASR47_102463"/>
<evidence type="ECO:0000313" key="7">
    <source>
        <dbReference type="Proteomes" id="UP000092713"/>
    </source>
</evidence>
<evidence type="ECO:0000313" key="6">
    <source>
        <dbReference type="EMBL" id="OBV41143.1"/>
    </source>
</evidence>
<feature type="transmembrane region" description="Helical" evidence="4">
    <location>
        <begin position="85"/>
        <end position="105"/>
    </location>
</feature>
<gene>
    <name evidence="6" type="ORF">ASR47_102463</name>
</gene>
<dbReference type="EMBL" id="LOCQ01000039">
    <property type="protein sequence ID" value="OBV41143.1"/>
    <property type="molecule type" value="Genomic_DNA"/>
</dbReference>
<dbReference type="RefSeq" id="WP_065306324.1">
    <property type="nucleotide sequence ID" value="NZ_LOCQ01000039.1"/>
</dbReference>
<dbReference type="OrthoDB" id="9797953at2"/>
<dbReference type="Gene3D" id="1.20.1250.20">
    <property type="entry name" value="MFS general substrate transporter like domains"/>
    <property type="match status" value="2"/>
</dbReference>
<dbReference type="GO" id="GO:0005886">
    <property type="term" value="C:plasma membrane"/>
    <property type="evidence" value="ECO:0007669"/>
    <property type="project" value="TreeGrafter"/>
</dbReference>
<feature type="transmembrane region" description="Helical" evidence="4">
    <location>
        <begin position="256"/>
        <end position="277"/>
    </location>
</feature>
<feature type="transmembrane region" description="Helical" evidence="4">
    <location>
        <begin position="284"/>
        <end position="302"/>
    </location>
</feature>
<comment type="caution">
    <text evidence="6">The sequence shown here is derived from an EMBL/GenBank/DDBJ whole genome shotgun (WGS) entry which is preliminary data.</text>
</comment>
<evidence type="ECO:0000256" key="2">
    <source>
        <dbReference type="ARBA" id="ARBA00022989"/>
    </source>
</evidence>
<keyword evidence="2 4" id="KW-1133">Transmembrane helix</keyword>
<dbReference type="AlphaFoldDB" id="A0A1A7CA05"/>
<dbReference type="GO" id="GO:0022857">
    <property type="term" value="F:transmembrane transporter activity"/>
    <property type="evidence" value="ECO:0007669"/>
    <property type="project" value="InterPro"/>
</dbReference>
<feature type="domain" description="Major facilitator superfamily (MFS) profile" evidence="5">
    <location>
        <begin position="18"/>
        <end position="400"/>
    </location>
</feature>
<dbReference type="InterPro" id="IPR020846">
    <property type="entry name" value="MFS_dom"/>
</dbReference>
<evidence type="ECO:0000256" key="1">
    <source>
        <dbReference type="ARBA" id="ARBA00022692"/>
    </source>
</evidence>
<dbReference type="Proteomes" id="UP000092713">
    <property type="component" value="Unassembled WGS sequence"/>
</dbReference>
<evidence type="ECO:0000259" key="5">
    <source>
        <dbReference type="PROSITE" id="PS50850"/>
    </source>
</evidence>